<feature type="domain" description="DALR anticodon binding" evidence="10">
    <location>
        <begin position="452"/>
        <end position="566"/>
    </location>
</feature>
<keyword evidence="6 8" id="KW-0030">Aminoacyl-tRNA synthetase</keyword>
<dbReference type="SUPFAM" id="SSF47323">
    <property type="entry name" value="Anticodon-binding domain of a subclass of class I aminoacyl-tRNA synthetases"/>
    <property type="match status" value="1"/>
</dbReference>
<dbReference type="Pfam" id="PF00750">
    <property type="entry name" value="tRNA-synt_1d"/>
    <property type="match status" value="1"/>
</dbReference>
<feature type="short sequence motif" description="'HIGH' region" evidence="8">
    <location>
        <begin position="123"/>
        <end position="133"/>
    </location>
</feature>
<dbReference type="SUPFAM" id="SSF55190">
    <property type="entry name" value="Arginyl-tRNA synthetase (ArgRS), N-terminal 'additional' domain"/>
    <property type="match status" value="1"/>
</dbReference>
<dbReference type="Pfam" id="PF03485">
    <property type="entry name" value="Arg_tRNA_synt_N"/>
    <property type="match status" value="1"/>
</dbReference>
<evidence type="ECO:0000313" key="12">
    <source>
        <dbReference type="EMBL" id="KKR98888.1"/>
    </source>
</evidence>
<dbReference type="GO" id="GO:0006420">
    <property type="term" value="P:arginyl-tRNA aminoacylation"/>
    <property type="evidence" value="ECO:0007669"/>
    <property type="project" value="UniProtKB-UniRule"/>
</dbReference>
<dbReference type="InterPro" id="IPR035684">
    <property type="entry name" value="ArgRS_core"/>
</dbReference>
<comment type="similarity">
    <text evidence="1 8 9">Belongs to the class-I aminoacyl-tRNA synthetase family.</text>
</comment>
<dbReference type="GO" id="GO:0005737">
    <property type="term" value="C:cytoplasm"/>
    <property type="evidence" value="ECO:0007669"/>
    <property type="project" value="UniProtKB-SubCell"/>
</dbReference>
<comment type="caution">
    <text evidence="12">The sequence shown here is derived from an EMBL/GenBank/DDBJ whole genome shotgun (WGS) entry which is preliminary data.</text>
</comment>
<dbReference type="PRINTS" id="PR01038">
    <property type="entry name" value="TRNASYNTHARG"/>
</dbReference>
<dbReference type="SMART" id="SM01016">
    <property type="entry name" value="Arg_tRNA_synt_N"/>
    <property type="match status" value="1"/>
</dbReference>
<comment type="subcellular location">
    <subcellularLocation>
        <location evidence="8">Cytoplasm</location>
    </subcellularLocation>
</comment>
<dbReference type="Gene3D" id="1.10.730.10">
    <property type="entry name" value="Isoleucyl-tRNA Synthetase, Domain 1"/>
    <property type="match status" value="1"/>
</dbReference>
<evidence type="ECO:0000256" key="9">
    <source>
        <dbReference type="RuleBase" id="RU363038"/>
    </source>
</evidence>
<dbReference type="InterPro" id="IPR014729">
    <property type="entry name" value="Rossmann-like_a/b/a_fold"/>
</dbReference>
<dbReference type="EC" id="6.1.1.19" evidence="8"/>
<dbReference type="GO" id="GO:0004814">
    <property type="term" value="F:arginine-tRNA ligase activity"/>
    <property type="evidence" value="ECO:0007669"/>
    <property type="project" value="UniProtKB-UniRule"/>
</dbReference>
<dbReference type="HAMAP" id="MF_00123">
    <property type="entry name" value="Arg_tRNA_synth"/>
    <property type="match status" value="1"/>
</dbReference>
<evidence type="ECO:0000259" key="10">
    <source>
        <dbReference type="SMART" id="SM00836"/>
    </source>
</evidence>
<evidence type="ECO:0000256" key="1">
    <source>
        <dbReference type="ARBA" id="ARBA00005594"/>
    </source>
</evidence>
<keyword evidence="2 8" id="KW-0436">Ligase</keyword>
<evidence type="ECO:0000256" key="7">
    <source>
        <dbReference type="ARBA" id="ARBA00049339"/>
    </source>
</evidence>
<evidence type="ECO:0000256" key="2">
    <source>
        <dbReference type="ARBA" id="ARBA00022598"/>
    </source>
</evidence>
<dbReference type="InterPro" id="IPR009080">
    <property type="entry name" value="tRNAsynth_Ia_anticodon-bd"/>
</dbReference>
<feature type="domain" description="Arginyl tRNA synthetase N-terminal" evidence="11">
    <location>
        <begin position="5"/>
        <end position="85"/>
    </location>
</feature>
<comment type="catalytic activity">
    <reaction evidence="7 8">
        <text>tRNA(Arg) + L-arginine + ATP = L-arginyl-tRNA(Arg) + AMP + diphosphate</text>
        <dbReference type="Rhea" id="RHEA:20301"/>
        <dbReference type="Rhea" id="RHEA-COMP:9658"/>
        <dbReference type="Rhea" id="RHEA-COMP:9673"/>
        <dbReference type="ChEBI" id="CHEBI:30616"/>
        <dbReference type="ChEBI" id="CHEBI:32682"/>
        <dbReference type="ChEBI" id="CHEBI:33019"/>
        <dbReference type="ChEBI" id="CHEBI:78442"/>
        <dbReference type="ChEBI" id="CHEBI:78513"/>
        <dbReference type="ChEBI" id="CHEBI:456215"/>
        <dbReference type="EC" id="6.1.1.19"/>
    </reaction>
</comment>
<dbReference type="NCBIfam" id="TIGR00456">
    <property type="entry name" value="argS"/>
    <property type="match status" value="1"/>
</dbReference>
<dbReference type="InterPro" id="IPR005148">
    <property type="entry name" value="Arg-tRNA-synth_N"/>
</dbReference>
<keyword evidence="4 8" id="KW-0067">ATP-binding</keyword>
<evidence type="ECO:0000256" key="4">
    <source>
        <dbReference type="ARBA" id="ARBA00022840"/>
    </source>
</evidence>
<protein>
    <recommendedName>
        <fullName evidence="8">Arginine--tRNA ligase</fullName>
        <ecNumber evidence="8">6.1.1.19</ecNumber>
    </recommendedName>
    <alternativeName>
        <fullName evidence="8">Arginyl-tRNA synthetase</fullName>
        <shortName evidence="8">ArgRS</shortName>
    </alternativeName>
</protein>
<dbReference type="Gene3D" id="3.30.1360.70">
    <property type="entry name" value="Arginyl tRNA synthetase N-terminal domain"/>
    <property type="match status" value="1"/>
</dbReference>
<dbReference type="PANTHER" id="PTHR11956">
    <property type="entry name" value="ARGINYL-TRNA SYNTHETASE"/>
    <property type="match status" value="1"/>
</dbReference>
<dbReference type="InterPro" id="IPR001278">
    <property type="entry name" value="Arg-tRNA-ligase"/>
</dbReference>
<dbReference type="InterPro" id="IPR008909">
    <property type="entry name" value="DALR_anticod-bd"/>
</dbReference>
<evidence type="ECO:0000259" key="11">
    <source>
        <dbReference type="SMART" id="SM01016"/>
    </source>
</evidence>
<keyword evidence="3 8" id="KW-0547">Nucleotide-binding</keyword>
<dbReference type="SMART" id="SM00836">
    <property type="entry name" value="DALR_1"/>
    <property type="match status" value="1"/>
</dbReference>
<dbReference type="Proteomes" id="UP000033930">
    <property type="component" value="Unassembled WGS sequence"/>
</dbReference>
<evidence type="ECO:0000256" key="6">
    <source>
        <dbReference type="ARBA" id="ARBA00023146"/>
    </source>
</evidence>
<evidence type="ECO:0000256" key="3">
    <source>
        <dbReference type="ARBA" id="ARBA00022741"/>
    </source>
</evidence>
<evidence type="ECO:0000313" key="13">
    <source>
        <dbReference type="Proteomes" id="UP000033930"/>
    </source>
</evidence>
<comment type="subunit">
    <text evidence="8">Monomer.</text>
</comment>
<dbReference type="SUPFAM" id="SSF52374">
    <property type="entry name" value="Nucleotidylyl transferase"/>
    <property type="match status" value="1"/>
</dbReference>
<dbReference type="EMBL" id="LCAW01000014">
    <property type="protein sequence ID" value="KKR98888.1"/>
    <property type="molecule type" value="Genomic_DNA"/>
</dbReference>
<keyword evidence="5 8" id="KW-0648">Protein biosynthesis</keyword>
<organism evidence="12 13">
    <name type="scientific">Candidatus Uhrbacteria bacterium GW2011_GWC1_41_20</name>
    <dbReference type="NCBI Taxonomy" id="1618983"/>
    <lineage>
        <taxon>Bacteria</taxon>
        <taxon>Candidatus Uhriibacteriota</taxon>
    </lineage>
</organism>
<dbReference type="AlphaFoldDB" id="A0A0G0VDC1"/>
<evidence type="ECO:0000256" key="5">
    <source>
        <dbReference type="ARBA" id="ARBA00022917"/>
    </source>
</evidence>
<accession>A0A0G0VDC1</accession>
<dbReference type="InterPro" id="IPR036695">
    <property type="entry name" value="Arg-tRNA-synth_N_sf"/>
</dbReference>
<reference evidence="12 13" key="1">
    <citation type="journal article" date="2015" name="Nature">
        <title>rRNA introns, odd ribosomes, and small enigmatic genomes across a large radiation of phyla.</title>
        <authorList>
            <person name="Brown C.T."/>
            <person name="Hug L.A."/>
            <person name="Thomas B.C."/>
            <person name="Sharon I."/>
            <person name="Castelle C.J."/>
            <person name="Singh A."/>
            <person name="Wilkins M.J."/>
            <person name="Williams K.H."/>
            <person name="Banfield J.F."/>
        </authorList>
    </citation>
    <scope>NUCLEOTIDE SEQUENCE [LARGE SCALE GENOMIC DNA]</scope>
</reference>
<dbReference type="GO" id="GO:0005524">
    <property type="term" value="F:ATP binding"/>
    <property type="evidence" value="ECO:0007669"/>
    <property type="project" value="UniProtKB-UniRule"/>
</dbReference>
<dbReference type="Gene3D" id="3.40.50.620">
    <property type="entry name" value="HUPs"/>
    <property type="match status" value="1"/>
</dbReference>
<proteinExistence type="inferred from homology"/>
<sequence>MYSREQAKQEVVNALKKYLEVDLSIDDIETPPDLTLGDFAYPVFIAAKKMEKKPFELASELAAKIGPTKFIEKIEASGPYVNFTLNMDAFGQSVLAEIKEKNTEYGNQNVGNGKKILVEYAQPNTHKEFHVGHVRNAIFGQSVVNLMRANGYKVVPAAYIGDIGAHVAKAIWGMEKFHAGEKFEKSERAKKLGEIYTQATKAVEENEDFKKEIAQIQQNLELDKEPWYSLWKKTRQWSLDQFKSIFKELKISPEVWYFESEVEKHGKELVQKMLTDGIAKKSEGATIVDLQDESLGAFLILKSDGSSLYATKDLALALQKDKDYGADRQLFIVDVRQSLYFDQLFATLRRLHFTKQLIHLSYDMVNLPEGTMSSRVGNIVTYEQLRDTMVEHLIGETKKRHEDWAEKKVAKVAKEMAIASMTFMMLRQDSQSIITFDMDEALKSDGFTAPYLLYTIARIESIKKKTSVKPKIVVAQLTHKLERKLIRHLSQLPDVVERAGVCYQLSPIALWCFELSQLFNEYYHEVRILDDDIKERMQARLALLDAVEKTMQNALSILNIDTLKEM</sequence>
<evidence type="ECO:0000256" key="8">
    <source>
        <dbReference type="HAMAP-Rule" id="MF_00123"/>
    </source>
</evidence>
<dbReference type="Pfam" id="PF05746">
    <property type="entry name" value="DALR_1"/>
    <property type="match status" value="1"/>
</dbReference>
<keyword evidence="8" id="KW-0963">Cytoplasm</keyword>
<gene>
    <name evidence="8" type="primary">argS</name>
    <name evidence="12" type="ORF">UU50_C0014G0020</name>
</gene>
<name>A0A0G0VDC1_9BACT</name>
<dbReference type="PANTHER" id="PTHR11956:SF5">
    <property type="entry name" value="ARGININE--TRNA LIGASE, CYTOPLASMIC"/>
    <property type="match status" value="1"/>
</dbReference>